<gene>
    <name evidence="1" type="ORF">CCUN_1530</name>
</gene>
<sequence>MRKKESYYQALMKEAQSFLEFCDRDFVLRQVIKTKKFKAYLNEKLINEQIPPLFFYDRKRENFIYREG</sequence>
<name>A0A1W6BYF0_9BACT</name>
<evidence type="ECO:0000313" key="2">
    <source>
        <dbReference type="Proteomes" id="UP000192902"/>
    </source>
</evidence>
<dbReference type="AlphaFoldDB" id="A0A1W6BYF0"/>
<accession>A0A1W6BYF0</accession>
<dbReference type="STRING" id="1121267.CCUN_1530"/>
<evidence type="ECO:0000313" key="1">
    <source>
        <dbReference type="EMBL" id="ARJ57113.1"/>
    </source>
</evidence>
<dbReference type="KEGG" id="ccun:CCUN_1530"/>
<proteinExistence type="predicted"/>
<dbReference type="RefSeq" id="WP_027305986.1">
    <property type="nucleotide sequence ID" value="NZ_CP020867.1"/>
</dbReference>
<dbReference type="EMBL" id="CP020867">
    <property type="protein sequence ID" value="ARJ57113.1"/>
    <property type="molecule type" value="Genomic_DNA"/>
</dbReference>
<reference evidence="1 2" key="1">
    <citation type="submission" date="2017-04" db="EMBL/GenBank/DDBJ databases">
        <title>Complete genome sequence of the Campylobacter cuniculorum type strain LMG24588.</title>
        <authorList>
            <person name="Miller W.G."/>
            <person name="Yee E."/>
            <person name="Revez J."/>
            <person name="Bono J.L."/>
            <person name="Rossi M."/>
        </authorList>
    </citation>
    <scope>NUCLEOTIDE SEQUENCE [LARGE SCALE GENOMIC DNA]</scope>
    <source>
        <strain evidence="1 2">LMG 24588</strain>
    </source>
</reference>
<protein>
    <submittedName>
        <fullName evidence="1">Uncharacterized protein</fullName>
    </submittedName>
</protein>
<organism evidence="1 2">
    <name type="scientific">Campylobacter cuniculorum DSM 23162 = LMG 24588</name>
    <dbReference type="NCBI Taxonomy" id="1121267"/>
    <lineage>
        <taxon>Bacteria</taxon>
        <taxon>Pseudomonadati</taxon>
        <taxon>Campylobacterota</taxon>
        <taxon>Epsilonproteobacteria</taxon>
        <taxon>Campylobacterales</taxon>
        <taxon>Campylobacteraceae</taxon>
        <taxon>Campylobacter</taxon>
    </lineage>
</organism>
<dbReference type="Proteomes" id="UP000192902">
    <property type="component" value="Chromosome"/>
</dbReference>